<dbReference type="RefSeq" id="WP_152134133.1">
    <property type="nucleotide sequence ID" value="NZ_QKKZ01000003.1"/>
</dbReference>
<dbReference type="Proteomes" id="UP000326865">
    <property type="component" value="Unassembled WGS sequence"/>
</dbReference>
<dbReference type="AlphaFoldDB" id="A0A5N5U5V0"/>
<reference evidence="1 2" key="1">
    <citation type="submission" date="2019-10" db="EMBL/GenBank/DDBJ databases">
        <title>Unraveling microbial dark matter from salterns through culturing: the case of the genus Halosegnis.</title>
        <authorList>
            <person name="Duran-Viseras A."/>
            <person name="Andrei A.-S."/>
            <person name="Vera-Gargallo B."/>
            <person name="Ghai R."/>
            <person name="Sanchez-Porro C."/>
            <person name="Ventosa A."/>
        </authorList>
    </citation>
    <scope>NUCLEOTIDE SEQUENCE [LARGE SCALE GENOMIC DNA]</scope>
    <source>
        <strain evidence="1 2">F18-79</strain>
    </source>
</reference>
<sequence>MDDLPDGWNRWNDGETKLVWAYRPDVFNGSSFPAACLPTIYITQGKRTRRPGAERAPDPDTPWYVTLYLEPEVAREDEEFSSRERALAGAHDLAARFSEGTVDYRGLYQVPRETYFAKLDELTGREGPTDSPEREV</sequence>
<organism evidence="1 2">
    <name type="scientific">Halosegnis rubeus</name>
    <dbReference type="NCBI Taxonomy" id="2212850"/>
    <lineage>
        <taxon>Archaea</taxon>
        <taxon>Methanobacteriati</taxon>
        <taxon>Methanobacteriota</taxon>
        <taxon>Stenosarchaea group</taxon>
        <taxon>Halobacteria</taxon>
        <taxon>Halobacteriales</taxon>
        <taxon>Natronomonadaceae</taxon>
        <taxon>Halosegnis</taxon>
    </lineage>
</organism>
<dbReference type="InterPro" id="IPR043858">
    <property type="entry name" value="DUF5820"/>
</dbReference>
<accession>A0A5N5U5V0</accession>
<protein>
    <submittedName>
        <fullName evidence="1">Uncharacterized protein</fullName>
    </submittedName>
</protein>
<evidence type="ECO:0000313" key="1">
    <source>
        <dbReference type="EMBL" id="KAB7513935.1"/>
    </source>
</evidence>
<dbReference type="Pfam" id="PF19137">
    <property type="entry name" value="DUF5820"/>
    <property type="match status" value="1"/>
</dbReference>
<gene>
    <name evidence="1" type="ORF">DM867_09085</name>
</gene>
<name>A0A5N5U5V0_9EURY</name>
<proteinExistence type="predicted"/>
<evidence type="ECO:0000313" key="2">
    <source>
        <dbReference type="Proteomes" id="UP000326865"/>
    </source>
</evidence>
<keyword evidence="2" id="KW-1185">Reference proteome</keyword>
<dbReference type="EMBL" id="QKKZ01000003">
    <property type="protein sequence ID" value="KAB7513935.1"/>
    <property type="molecule type" value="Genomic_DNA"/>
</dbReference>
<comment type="caution">
    <text evidence="1">The sequence shown here is derived from an EMBL/GenBank/DDBJ whole genome shotgun (WGS) entry which is preliminary data.</text>
</comment>